<protein>
    <submittedName>
        <fullName evidence="3">Putative diacylglycerol kinase catalytic domain-containing protein</fullName>
    </submittedName>
</protein>
<dbReference type="InterPro" id="IPR017438">
    <property type="entry name" value="ATP-NAD_kinase_N"/>
</dbReference>
<dbReference type="PANTHER" id="PTHR12358">
    <property type="entry name" value="SPHINGOSINE KINASE"/>
    <property type="match status" value="1"/>
</dbReference>
<keyword evidence="3" id="KW-0808">Transferase</keyword>
<evidence type="ECO:0000259" key="2">
    <source>
        <dbReference type="PROSITE" id="PS50146"/>
    </source>
</evidence>
<dbReference type="Gene3D" id="2.60.200.40">
    <property type="match status" value="1"/>
</dbReference>
<keyword evidence="3" id="KW-0418">Kinase</keyword>
<dbReference type="EMBL" id="DF977490">
    <property type="protein sequence ID" value="GAP90455.1"/>
    <property type="molecule type" value="Genomic_DNA"/>
</dbReference>
<dbReference type="Proteomes" id="UP000054516">
    <property type="component" value="Unassembled WGS sequence"/>
</dbReference>
<reference evidence="3" key="1">
    <citation type="submission" date="2016-03" db="EMBL/GenBank/DDBJ databases">
        <title>Draft genome sequence of Rosellinia necatrix.</title>
        <authorList>
            <person name="Kanematsu S."/>
        </authorList>
    </citation>
    <scope>NUCLEOTIDE SEQUENCE [LARGE SCALE GENOMIC DNA]</scope>
    <source>
        <strain evidence="3">W97</strain>
    </source>
</reference>
<sequence length="507" mass="54290">MATENPADQPKNNQAVPSPAEVICVLKKQASAGDIYEIISLNQGEQGGKPSFTLHRASYAESDNDGNKTLQRLFEDFGINGPPAHLQPGPQRRVHVIVSTLSGTGLSVQFYDSVLAPLLEAVGLTTAGESEPRDAEQQGSYHLLITQDAGSVKNFARGLADQAHGESNAKHTVVLLSGDGGVIDMLNGYTAATDSADIAPGHEADPQSLPLVAILPLGTGNALFSSLHKTVKSPAASDLVHGLRTLLRGKAAPLPSFKVVFPEGSRTITYSEVQEPAPTSSDSLETAGSTPSLEEQTGDVTHLYGVVVASYGFHSQLVWESDTPAYRRHGAARFQMVAQELLKESHAYRATVEMARPAAGGEAAGTERLGRDRHAYILATPVSNLEKTFCISPASRPLDGQLRLVHFEPVGGAKTMEIMMAAYDGGKHIDMRWGGPAEGGQGQGEGDGRVGYEDISELRITTHEQDARWRKVCIDGTIVEIPTDGCMVVRKETRRHLEVLVDETISY</sequence>
<feature type="domain" description="DAGKc" evidence="2">
    <location>
        <begin position="89"/>
        <end position="263"/>
    </location>
</feature>
<dbReference type="InterPro" id="IPR016064">
    <property type="entry name" value="NAD/diacylglycerol_kinase_sf"/>
</dbReference>
<feature type="region of interest" description="Disordered" evidence="1">
    <location>
        <begin position="271"/>
        <end position="296"/>
    </location>
</feature>
<dbReference type="GO" id="GO:0005737">
    <property type="term" value="C:cytoplasm"/>
    <property type="evidence" value="ECO:0007669"/>
    <property type="project" value="TreeGrafter"/>
</dbReference>
<dbReference type="GO" id="GO:0001727">
    <property type="term" value="F:lipid kinase activity"/>
    <property type="evidence" value="ECO:0007669"/>
    <property type="project" value="TreeGrafter"/>
</dbReference>
<dbReference type="PROSITE" id="PS50146">
    <property type="entry name" value="DAGK"/>
    <property type="match status" value="1"/>
</dbReference>
<dbReference type="Gene3D" id="3.40.50.10330">
    <property type="entry name" value="Probable inorganic polyphosphate/atp-NAD kinase, domain 1"/>
    <property type="match status" value="1"/>
</dbReference>
<dbReference type="Pfam" id="PF00781">
    <property type="entry name" value="DAGK_cat"/>
    <property type="match status" value="1"/>
</dbReference>
<name>A0A1W2TPW0_ROSNE</name>
<evidence type="ECO:0000313" key="3">
    <source>
        <dbReference type="EMBL" id="GAP90455.1"/>
    </source>
</evidence>
<evidence type="ECO:0000256" key="1">
    <source>
        <dbReference type="SAM" id="MobiDB-lite"/>
    </source>
</evidence>
<dbReference type="PANTHER" id="PTHR12358:SF108">
    <property type="entry name" value="DAGKC DOMAIN-CONTAINING PROTEIN"/>
    <property type="match status" value="1"/>
</dbReference>
<dbReference type="AlphaFoldDB" id="A0A1W2TPW0"/>
<dbReference type="OMA" id="YGFHASI"/>
<organism evidence="3">
    <name type="scientific">Rosellinia necatrix</name>
    <name type="common">White root-rot fungus</name>
    <dbReference type="NCBI Taxonomy" id="77044"/>
    <lineage>
        <taxon>Eukaryota</taxon>
        <taxon>Fungi</taxon>
        <taxon>Dikarya</taxon>
        <taxon>Ascomycota</taxon>
        <taxon>Pezizomycotina</taxon>
        <taxon>Sordariomycetes</taxon>
        <taxon>Xylariomycetidae</taxon>
        <taxon>Xylariales</taxon>
        <taxon>Xylariaceae</taxon>
        <taxon>Rosellinia</taxon>
    </lineage>
</organism>
<dbReference type="SUPFAM" id="SSF111331">
    <property type="entry name" value="NAD kinase/diacylglycerol kinase-like"/>
    <property type="match status" value="1"/>
</dbReference>
<dbReference type="InterPro" id="IPR050187">
    <property type="entry name" value="Lipid_Phosphate_FormReg"/>
</dbReference>
<dbReference type="GO" id="GO:0016020">
    <property type="term" value="C:membrane"/>
    <property type="evidence" value="ECO:0007669"/>
    <property type="project" value="TreeGrafter"/>
</dbReference>
<proteinExistence type="predicted"/>
<gene>
    <name evidence="3" type="ORF">SAMD00023353_4500280</name>
</gene>
<keyword evidence="4" id="KW-1185">Reference proteome</keyword>
<dbReference type="InterPro" id="IPR001206">
    <property type="entry name" value="Diacylglycerol_kinase_cat_dom"/>
</dbReference>
<accession>A0A1W2TPW0</accession>
<dbReference type="OrthoDB" id="3853857at2759"/>
<dbReference type="GO" id="GO:0046512">
    <property type="term" value="P:sphingosine biosynthetic process"/>
    <property type="evidence" value="ECO:0007669"/>
    <property type="project" value="TreeGrafter"/>
</dbReference>
<evidence type="ECO:0000313" key="4">
    <source>
        <dbReference type="Proteomes" id="UP000054516"/>
    </source>
</evidence>